<accession>A0AAE1BLJ5</accession>
<dbReference type="EMBL" id="JAWQEG010007479">
    <property type="protein sequence ID" value="KAK3852317.1"/>
    <property type="molecule type" value="Genomic_DNA"/>
</dbReference>
<proteinExistence type="predicted"/>
<feature type="transmembrane region" description="Helical" evidence="1">
    <location>
        <begin position="427"/>
        <end position="447"/>
    </location>
</feature>
<dbReference type="Proteomes" id="UP001286313">
    <property type="component" value="Unassembled WGS sequence"/>
</dbReference>
<name>A0AAE1BLJ5_PETCI</name>
<evidence type="ECO:0000313" key="2">
    <source>
        <dbReference type="EMBL" id="KAK3852317.1"/>
    </source>
</evidence>
<evidence type="ECO:0000313" key="3">
    <source>
        <dbReference type="Proteomes" id="UP001286313"/>
    </source>
</evidence>
<sequence>MTIIILMVDLGWNSVFPEVESCFLPYRTDHTLKLLWNSEEQVLDAKYELLPPDCNTSWVLAFYFFSTQDESWESGVMIKHIVGRKGKVDVWDDDDEDDDYNESRNCDDPENLTMCDNTSLKYSKDLVKTSHSDNAADQKILYDNEDNSLRCDDVEESMIIFDQFCKVHEKSQSDLLSQSTVGPLTFKLRVAPSWLKVTVKAGFQTLFKQRGKFSLSNNYSHFSDLKLAVTCLGIDCGLQRVCENVKLSSYPHQLLTTKRFEKEEEVLEAEFDIHPKPDFEEWHVLFEIYTIHQKHWMMVMKMDVERKGTDTIEKVTLHNHYPGRIDQRKSWDIRISYVKTEQTFRLEMRAWGTRLYETTAGQRRLRAESNMSLAAAFPDLWVQVSCTYESRCVSLTSACRKDVPITVNCDSENEHEVMMLWKKLSSLIIFIGMGIIVIILCFCNQHLDTIHQFLLSSRP</sequence>
<reference evidence="2" key="1">
    <citation type="submission" date="2023-10" db="EMBL/GenBank/DDBJ databases">
        <title>Genome assemblies of two species of porcelain crab, Petrolisthes cinctipes and Petrolisthes manimaculis (Anomura: Porcellanidae).</title>
        <authorList>
            <person name="Angst P."/>
        </authorList>
    </citation>
    <scope>NUCLEOTIDE SEQUENCE</scope>
    <source>
        <strain evidence="2">PB745_01</strain>
        <tissue evidence="2">Gill</tissue>
    </source>
</reference>
<organism evidence="2 3">
    <name type="scientific">Petrolisthes cinctipes</name>
    <name type="common">Flat porcelain crab</name>
    <dbReference type="NCBI Taxonomy" id="88211"/>
    <lineage>
        <taxon>Eukaryota</taxon>
        <taxon>Metazoa</taxon>
        <taxon>Ecdysozoa</taxon>
        <taxon>Arthropoda</taxon>
        <taxon>Crustacea</taxon>
        <taxon>Multicrustacea</taxon>
        <taxon>Malacostraca</taxon>
        <taxon>Eumalacostraca</taxon>
        <taxon>Eucarida</taxon>
        <taxon>Decapoda</taxon>
        <taxon>Pleocyemata</taxon>
        <taxon>Anomura</taxon>
        <taxon>Galatheoidea</taxon>
        <taxon>Porcellanidae</taxon>
        <taxon>Petrolisthes</taxon>
    </lineage>
</organism>
<keyword evidence="1" id="KW-1133">Transmembrane helix</keyword>
<keyword evidence="3" id="KW-1185">Reference proteome</keyword>
<keyword evidence="1" id="KW-0472">Membrane</keyword>
<protein>
    <submittedName>
        <fullName evidence="2">Uncharacterized protein</fullName>
    </submittedName>
</protein>
<dbReference type="AlphaFoldDB" id="A0AAE1BLJ5"/>
<evidence type="ECO:0000256" key="1">
    <source>
        <dbReference type="SAM" id="Phobius"/>
    </source>
</evidence>
<keyword evidence="1" id="KW-0812">Transmembrane</keyword>
<comment type="caution">
    <text evidence="2">The sequence shown here is derived from an EMBL/GenBank/DDBJ whole genome shotgun (WGS) entry which is preliminary data.</text>
</comment>
<gene>
    <name evidence="2" type="ORF">Pcinc_041090</name>
</gene>